<dbReference type="Proteomes" id="UP000230233">
    <property type="component" value="Chromosome I"/>
</dbReference>
<keyword evidence="2" id="KW-1185">Reference proteome</keyword>
<name>A0A2G5VR03_9PELO</name>
<comment type="caution">
    <text evidence="1">The sequence shown here is derived from an EMBL/GenBank/DDBJ whole genome shotgun (WGS) entry which is preliminary data.</text>
</comment>
<dbReference type="EMBL" id="PDUG01000001">
    <property type="protein sequence ID" value="PIC54213.1"/>
    <property type="molecule type" value="Genomic_DNA"/>
</dbReference>
<reference evidence="2" key="1">
    <citation type="submission" date="2017-10" db="EMBL/GenBank/DDBJ databases">
        <title>Rapid genome shrinkage in a self-fertile nematode reveals novel sperm competition proteins.</title>
        <authorList>
            <person name="Yin D."/>
            <person name="Schwarz E.M."/>
            <person name="Thomas C.G."/>
            <person name="Felde R.L."/>
            <person name="Korf I.F."/>
            <person name="Cutter A.D."/>
            <person name="Schartner C.M."/>
            <person name="Ralston E.J."/>
            <person name="Meyer B.J."/>
            <person name="Haag E.S."/>
        </authorList>
    </citation>
    <scope>NUCLEOTIDE SEQUENCE [LARGE SCALE GENOMIC DNA]</scope>
    <source>
        <strain evidence="2">JU1422</strain>
    </source>
</reference>
<proteinExistence type="predicted"/>
<organism evidence="1 2">
    <name type="scientific">Caenorhabditis nigoni</name>
    <dbReference type="NCBI Taxonomy" id="1611254"/>
    <lineage>
        <taxon>Eukaryota</taxon>
        <taxon>Metazoa</taxon>
        <taxon>Ecdysozoa</taxon>
        <taxon>Nematoda</taxon>
        <taxon>Chromadorea</taxon>
        <taxon>Rhabditida</taxon>
        <taxon>Rhabditina</taxon>
        <taxon>Rhabditomorpha</taxon>
        <taxon>Rhabditoidea</taxon>
        <taxon>Rhabditidae</taxon>
        <taxon>Peloderinae</taxon>
        <taxon>Caenorhabditis</taxon>
    </lineage>
</organism>
<gene>
    <name evidence="1" type="primary">Cnig_chr_I.g3557</name>
    <name evidence="1" type="ORF">B9Z55_003557</name>
</gene>
<dbReference type="STRING" id="1611254.A0A2G5VR03"/>
<dbReference type="OrthoDB" id="5895023at2759"/>
<sequence length="234" mass="26379">MGKWAFSHGFEVTYKRGRKMMGKFQFQRKFCDHRIASISFKRCPNNCQIKNLNSTSSYSNSSTSRKQILPLKPSKNQYSLQQFHDVKIQGQQAESQPPIAPVTVLALKKKEKLEKNVVTMLEYRQKSMNFGGSTSSYGSSSNSHDFMLSNASYQKKKTNSSSGYHSDHSISSDSNSNDSVFSNLVYGGYDENGAVGSMNGLLIDSSIHHNHHIDMLHSHPIWSPPNINQLITYQ</sequence>
<evidence type="ECO:0000313" key="1">
    <source>
        <dbReference type="EMBL" id="PIC54213.1"/>
    </source>
</evidence>
<dbReference type="AlphaFoldDB" id="A0A2G5VR03"/>
<accession>A0A2G5VR03</accession>
<protein>
    <submittedName>
        <fullName evidence="1">Uncharacterized protein</fullName>
    </submittedName>
</protein>
<evidence type="ECO:0000313" key="2">
    <source>
        <dbReference type="Proteomes" id="UP000230233"/>
    </source>
</evidence>